<accession>A0A078BCA9</accession>
<evidence type="ECO:0000256" key="1">
    <source>
        <dbReference type="ARBA" id="ARBA00004141"/>
    </source>
</evidence>
<dbReference type="InParanoid" id="A0A078BCA9"/>
<feature type="compositionally biased region" description="Low complexity" evidence="5">
    <location>
        <begin position="347"/>
        <end position="364"/>
    </location>
</feature>
<protein>
    <recommendedName>
        <fullName evidence="9">Transmembrane protein</fullName>
    </recommendedName>
</protein>
<keyword evidence="4 6" id="KW-0472">Membrane</keyword>
<evidence type="ECO:0000256" key="6">
    <source>
        <dbReference type="SAM" id="Phobius"/>
    </source>
</evidence>
<evidence type="ECO:0000256" key="4">
    <source>
        <dbReference type="ARBA" id="ARBA00023136"/>
    </source>
</evidence>
<evidence type="ECO:0008006" key="9">
    <source>
        <dbReference type="Google" id="ProtNLM"/>
    </source>
</evidence>
<dbReference type="SMART" id="SM01417">
    <property type="entry name" value="Solute_trans_a"/>
    <property type="match status" value="1"/>
</dbReference>
<reference evidence="7 8" key="1">
    <citation type="submission" date="2014-06" db="EMBL/GenBank/DDBJ databases">
        <authorList>
            <person name="Swart Estienne"/>
        </authorList>
    </citation>
    <scope>NUCLEOTIDE SEQUENCE [LARGE SCALE GENOMIC DNA]</scope>
    <source>
        <strain evidence="7 8">130c</strain>
    </source>
</reference>
<dbReference type="OrthoDB" id="5348404at2759"/>
<keyword evidence="3 6" id="KW-1133">Transmembrane helix</keyword>
<proteinExistence type="predicted"/>
<gene>
    <name evidence="7" type="primary">Contig3297.g3527</name>
    <name evidence="7" type="ORF">STYLEM_20386</name>
</gene>
<dbReference type="OMA" id="QETIMED"/>
<keyword evidence="8" id="KW-1185">Reference proteome</keyword>
<feature type="compositionally biased region" description="Polar residues" evidence="5">
    <location>
        <begin position="387"/>
        <end position="403"/>
    </location>
</feature>
<dbReference type="Proteomes" id="UP000039865">
    <property type="component" value="Unassembled WGS sequence"/>
</dbReference>
<feature type="transmembrane region" description="Helical" evidence="6">
    <location>
        <begin position="185"/>
        <end position="209"/>
    </location>
</feature>
<feature type="transmembrane region" description="Helical" evidence="6">
    <location>
        <begin position="150"/>
        <end position="173"/>
    </location>
</feature>
<dbReference type="GO" id="GO:0016020">
    <property type="term" value="C:membrane"/>
    <property type="evidence" value="ECO:0007669"/>
    <property type="project" value="UniProtKB-SubCell"/>
</dbReference>
<comment type="subcellular location">
    <subcellularLocation>
        <location evidence="1">Membrane</location>
        <topology evidence="1">Multi-pass membrane protein</topology>
    </subcellularLocation>
</comment>
<keyword evidence="2 6" id="KW-0812">Transmembrane</keyword>
<dbReference type="InterPro" id="IPR005178">
    <property type="entry name" value="Ostalpha/TMEM184C"/>
</dbReference>
<organism evidence="7 8">
    <name type="scientific">Stylonychia lemnae</name>
    <name type="common">Ciliate</name>
    <dbReference type="NCBI Taxonomy" id="5949"/>
    <lineage>
        <taxon>Eukaryota</taxon>
        <taxon>Sar</taxon>
        <taxon>Alveolata</taxon>
        <taxon>Ciliophora</taxon>
        <taxon>Intramacronucleata</taxon>
        <taxon>Spirotrichea</taxon>
        <taxon>Stichotrichia</taxon>
        <taxon>Sporadotrichida</taxon>
        <taxon>Oxytrichidae</taxon>
        <taxon>Stylonychinae</taxon>
        <taxon>Stylonychia</taxon>
    </lineage>
</organism>
<evidence type="ECO:0000256" key="2">
    <source>
        <dbReference type="ARBA" id="ARBA00022692"/>
    </source>
</evidence>
<dbReference type="PANTHER" id="PTHR23423">
    <property type="entry name" value="ORGANIC SOLUTE TRANSPORTER-RELATED"/>
    <property type="match status" value="1"/>
</dbReference>
<evidence type="ECO:0000313" key="7">
    <source>
        <dbReference type="EMBL" id="CDW91233.1"/>
    </source>
</evidence>
<evidence type="ECO:0000256" key="3">
    <source>
        <dbReference type="ARBA" id="ARBA00022989"/>
    </source>
</evidence>
<dbReference type="EMBL" id="CCKQ01019215">
    <property type="protein sequence ID" value="CDW91233.1"/>
    <property type="molecule type" value="Genomic_DNA"/>
</dbReference>
<feature type="region of interest" description="Disordered" evidence="5">
    <location>
        <begin position="301"/>
        <end position="432"/>
    </location>
</feature>
<name>A0A078BCA9_STYLE</name>
<evidence type="ECO:0000313" key="8">
    <source>
        <dbReference type="Proteomes" id="UP000039865"/>
    </source>
</evidence>
<feature type="transmembrane region" description="Helical" evidence="6">
    <location>
        <begin position="75"/>
        <end position="93"/>
    </location>
</feature>
<evidence type="ECO:0000256" key="5">
    <source>
        <dbReference type="SAM" id="MobiDB-lite"/>
    </source>
</evidence>
<dbReference type="Pfam" id="PF03619">
    <property type="entry name" value="Solute_trans_a"/>
    <property type="match status" value="2"/>
</dbReference>
<feature type="compositionally biased region" description="Acidic residues" evidence="5">
    <location>
        <begin position="412"/>
        <end position="432"/>
    </location>
</feature>
<dbReference type="AlphaFoldDB" id="A0A078BCA9"/>
<sequence>MRTLKIQDEVATACTIASLLISGYQIGCHLANYHEPSLQLYVIRILLMIPVYSTATWLSVMIPKETLLFNTMRDIYEAYVLYIFMKLLIQFLGGENSLIVHLEFKVNTSYDKFVFREELDNHGLLMAILAIVFDKYGIYNEGHFEFRAGYLYLSIINNISISLSLYCLVLFYMATEERLKPFNPFAKFLCIKAILFFSFWQACAFTISLKMNLFDRDFSQLAQSLIISVEMVFASIAQAFAFNYKSFVDHGKKRQNVFKTIGYVLNVKDVISDAHNTFIKDNNKDSEQETIMEDVLKDKAFNWTDEEETPNPLDKSPGSGEEVNNPYQISSKSMTTQNKKIKKQKYKQSQLGSSNSSSATATTTIQQHLSQIKNKNTTKSAEKGYSQLKSNQPHQTTVHSGVQYTKHKNSENEEFDTDSYDEDEDEEFSGGEDLIEIRIASNSDHCTIDNKEQDLKEHQLDLEKKSNQNSGKKPHAQKIIQV</sequence>
<feature type="compositionally biased region" description="Polar residues" evidence="5">
    <location>
        <begin position="325"/>
        <end position="336"/>
    </location>
</feature>
<feature type="transmembrane region" description="Helical" evidence="6">
    <location>
        <begin position="221"/>
        <end position="244"/>
    </location>
</feature>
<feature type="transmembrane region" description="Helical" evidence="6">
    <location>
        <begin position="41"/>
        <end position="63"/>
    </location>
</feature>
<feature type="compositionally biased region" description="Polar residues" evidence="5">
    <location>
        <begin position="365"/>
        <end position="379"/>
    </location>
</feature>
<feature type="region of interest" description="Disordered" evidence="5">
    <location>
        <begin position="460"/>
        <end position="482"/>
    </location>
</feature>